<name>A0A857JAG2_9BURK</name>
<organism evidence="2 3">
    <name type="scientific">Xylophilus rhododendri</name>
    <dbReference type="NCBI Taxonomy" id="2697032"/>
    <lineage>
        <taxon>Bacteria</taxon>
        <taxon>Pseudomonadati</taxon>
        <taxon>Pseudomonadota</taxon>
        <taxon>Betaproteobacteria</taxon>
        <taxon>Burkholderiales</taxon>
        <taxon>Xylophilus</taxon>
    </lineage>
</organism>
<gene>
    <name evidence="2" type="ORF">GT347_18145</name>
</gene>
<keyword evidence="3" id="KW-1185">Reference proteome</keyword>
<dbReference type="InterPro" id="IPR036182">
    <property type="entry name" value="PCuAC_sf"/>
</dbReference>
<dbReference type="Proteomes" id="UP000464787">
    <property type="component" value="Chromosome"/>
</dbReference>
<dbReference type="KEGG" id="xyk:GT347_18145"/>
<dbReference type="InterPro" id="IPR007410">
    <property type="entry name" value="LpqE-like"/>
</dbReference>
<dbReference type="PANTHER" id="PTHR36302">
    <property type="entry name" value="BLR7088 PROTEIN"/>
    <property type="match status" value="1"/>
</dbReference>
<dbReference type="EMBL" id="CP047650">
    <property type="protein sequence ID" value="QHI99728.1"/>
    <property type="molecule type" value="Genomic_DNA"/>
</dbReference>
<proteinExistence type="predicted"/>
<feature type="chain" id="PRO_5032341122" evidence="1">
    <location>
        <begin position="26"/>
        <end position="146"/>
    </location>
</feature>
<protein>
    <submittedName>
        <fullName evidence="2">Copper chaperone PCu(A)C</fullName>
    </submittedName>
</protein>
<accession>A0A857JAG2</accession>
<dbReference type="PROSITE" id="PS51318">
    <property type="entry name" value="TAT"/>
    <property type="match status" value="1"/>
</dbReference>
<dbReference type="Gene3D" id="2.60.40.1890">
    <property type="entry name" value="PCu(A)C copper chaperone"/>
    <property type="match status" value="1"/>
</dbReference>
<dbReference type="RefSeq" id="WP_160553539.1">
    <property type="nucleotide sequence ID" value="NZ_CP047650.1"/>
</dbReference>
<reference evidence="2 3" key="1">
    <citation type="submission" date="2020-01" db="EMBL/GenBank/DDBJ databases">
        <title>Genome sequencing of strain KACC 21265.</title>
        <authorList>
            <person name="Heo J."/>
            <person name="Kim S.-J."/>
            <person name="Kim J.-S."/>
            <person name="Hong S.-B."/>
            <person name="Kwon S.-W."/>
        </authorList>
    </citation>
    <scope>NUCLEOTIDE SEQUENCE [LARGE SCALE GENOMIC DNA]</scope>
    <source>
        <strain evidence="2 3">KACC 21265</strain>
    </source>
</reference>
<dbReference type="PANTHER" id="PTHR36302:SF1">
    <property type="entry name" value="COPPER CHAPERONE PCU(A)C"/>
    <property type="match status" value="1"/>
</dbReference>
<dbReference type="Pfam" id="PF04314">
    <property type="entry name" value="PCuAC"/>
    <property type="match status" value="1"/>
</dbReference>
<feature type="signal peptide" evidence="1">
    <location>
        <begin position="1"/>
        <end position="25"/>
    </location>
</feature>
<dbReference type="InterPro" id="IPR058248">
    <property type="entry name" value="Lxx211020-like"/>
</dbReference>
<evidence type="ECO:0000256" key="1">
    <source>
        <dbReference type="SAM" id="SignalP"/>
    </source>
</evidence>
<dbReference type="InterPro" id="IPR006311">
    <property type="entry name" value="TAT_signal"/>
</dbReference>
<evidence type="ECO:0000313" key="2">
    <source>
        <dbReference type="EMBL" id="QHI99728.1"/>
    </source>
</evidence>
<keyword evidence="1" id="KW-0732">Signal</keyword>
<dbReference type="AlphaFoldDB" id="A0A857JAG2"/>
<dbReference type="SUPFAM" id="SSF110087">
    <property type="entry name" value="DR1885-like metal-binding protein"/>
    <property type="match status" value="1"/>
</dbReference>
<evidence type="ECO:0000313" key="3">
    <source>
        <dbReference type="Proteomes" id="UP000464787"/>
    </source>
</evidence>
<sequence>MTSRRLFCTLALLGAAASIAPVADAHEYYLPGMVFVHPWAEATAPGVKSAPVYFSLEDVTAANRIVKVVTPIADKVVFRAGGPVAKAGLQKTIDIQPGGETQFTEGKPHLLLQGLKEPLQWGRSYEMTLYFEKGGAMQVQVSVGAH</sequence>